<dbReference type="Pfam" id="PF00857">
    <property type="entry name" value="Isochorismatase"/>
    <property type="match status" value="1"/>
</dbReference>
<dbReference type="SUPFAM" id="SSF52499">
    <property type="entry name" value="Isochorismatase-like hydrolases"/>
    <property type="match status" value="1"/>
</dbReference>
<protein>
    <submittedName>
        <fullName evidence="2">Putative isochorismatase family protein</fullName>
    </submittedName>
</protein>
<dbReference type="InterPro" id="IPR036380">
    <property type="entry name" value="Isochorismatase-like_sf"/>
</dbReference>
<dbReference type="OrthoDB" id="9794942at2"/>
<organism evidence="2 3">
    <name type="scientific">Deinococcus deserti (strain DSM 17065 / CIP 109153 / LMG 22923 / VCD115)</name>
    <dbReference type="NCBI Taxonomy" id="546414"/>
    <lineage>
        <taxon>Bacteria</taxon>
        <taxon>Thermotogati</taxon>
        <taxon>Deinococcota</taxon>
        <taxon>Deinococci</taxon>
        <taxon>Deinococcales</taxon>
        <taxon>Deinococcaceae</taxon>
        <taxon>Deinococcus</taxon>
    </lineage>
</organism>
<dbReference type="KEGG" id="ddr:Deide_19650"/>
<dbReference type="eggNOG" id="COG1335">
    <property type="taxonomic scope" value="Bacteria"/>
</dbReference>
<dbReference type="Proteomes" id="UP000002208">
    <property type="component" value="Chromosome"/>
</dbReference>
<dbReference type="EMBL" id="CP001114">
    <property type="protein sequence ID" value="ACO46966.2"/>
    <property type="molecule type" value="Genomic_DNA"/>
</dbReference>
<dbReference type="AlphaFoldDB" id="C1CY10"/>
<accession>C1CY10</accession>
<keyword evidence="3" id="KW-1185">Reference proteome</keyword>
<sequence>MNRKATALVLLNAQRHYLEEQPDEPVLSRVWQTQLQAAREAGHLIVFVQWDGPPGSSGETFSRGWVIHPDLRAEAGDLRVRATSPDAFNSSGLDILLRSQRVETVNLLALPDSEEGQVTAHTAQTLGYTVHAVLTQA</sequence>
<proteinExistence type="predicted"/>
<name>C1CY10_DEIDV</name>
<evidence type="ECO:0000259" key="1">
    <source>
        <dbReference type="Pfam" id="PF00857"/>
    </source>
</evidence>
<dbReference type="InterPro" id="IPR000868">
    <property type="entry name" value="Isochorismatase-like_dom"/>
</dbReference>
<dbReference type="Gene3D" id="3.40.50.850">
    <property type="entry name" value="Isochorismatase-like"/>
    <property type="match status" value="1"/>
</dbReference>
<dbReference type="HOGENOM" id="CLU_154426_0_0_0"/>
<reference evidence="2 3" key="1">
    <citation type="journal article" date="2009" name="PLoS Genet.">
        <title>Alliance of proteomics and genomics to unravel the specificities of Sahara bacterium Deinococcus deserti.</title>
        <authorList>
            <person name="de Groot A."/>
            <person name="Dulermo R."/>
            <person name="Ortet P."/>
            <person name="Blanchard L."/>
            <person name="Guerin P."/>
            <person name="Fernandez B."/>
            <person name="Vacherie B."/>
            <person name="Dossat C."/>
            <person name="Jolivet E."/>
            <person name="Siguier P."/>
            <person name="Chandler M."/>
            <person name="Barakat M."/>
            <person name="Dedieu A."/>
            <person name="Barbe V."/>
            <person name="Heulin T."/>
            <person name="Sommer S."/>
            <person name="Achouak W."/>
            <person name="Armengaud J."/>
        </authorList>
    </citation>
    <scope>NUCLEOTIDE SEQUENCE [LARGE SCALE GENOMIC DNA]</scope>
    <source>
        <strain evidence="3">DSM 17065 / CIP 109153 / LMG 22923 / VCD115</strain>
    </source>
</reference>
<dbReference type="PaxDb" id="546414-Deide_19650"/>
<evidence type="ECO:0000313" key="3">
    <source>
        <dbReference type="Proteomes" id="UP000002208"/>
    </source>
</evidence>
<evidence type="ECO:0000313" key="2">
    <source>
        <dbReference type="EMBL" id="ACO46966.2"/>
    </source>
</evidence>
<dbReference type="RefSeq" id="WP_012694087.1">
    <property type="nucleotide sequence ID" value="NC_012526.1"/>
</dbReference>
<dbReference type="STRING" id="546414.Deide_19650"/>
<gene>
    <name evidence="2" type="ordered locus">Deide_19650</name>
</gene>
<feature type="domain" description="Isochorismatase-like" evidence="1">
    <location>
        <begin position="6"/>
        <end position="105"/>
    </location>
</feature>